<sequence>MYVSQLTNTHRGRTVPQSFHLFSQLPPEIRDDIWHYAYASETPNPGVHFFEVCKTPRTGLCFHLKKAAARPTRELCTVASYKGTWAVEGRPRATEELSLSPMSTGYANDKGFYANRGVSSYRGNQGILNACRESREAALWWAEFLQGNSHLALLITSPKTGAAPSCITIDVAQDLICLLPHWVGCLAWEGDEYSFSLLKSLRVKGTGHAVTRLAMQWDPFMYTGTMSEYSGMSLHHRRKTFHPFLVQLLAHLKRETFVEADYPRTEKDEGDFEVNRPFNGHSEFKGKFYLIDESIALKDPSKLQDLERCRKPEFVCGGRKYFKVEENDKFFVYQPVERVLDTLKDLERAVLRHEYGDLPADMPFWGVYNPMVNFKGTIGCSLYALAVVNSRT</sequence>
<accession>A0AAN9UQN2</accession>
<proteinExistence type="predicted"/>
<name>A0AAN9UQN2_9PEZI</name>
<comment type="caution">
    <text evidence="2">The sequence shown here is derived from an EMBL/GenBank/DDBJ whole genome shotgun (WGS) entry which is preliminary data.</text>
</comment>
<dbReference type="Pfam" id="PF20150">
    <property type="entry name" value="2EXR"/>
    <property type="match status" value="1"/>
</dbReference>
<dbReference type="AlphaFoldDB" id="A0AAN9UQN2"/>
<dbReference type="EMBL" id="JAKJXP020000042">
    <property type="protein sequence ID" value="KAK7752098.1"/>
    <property type="molecule type" value="Genomic_DNA"/>
</dbReference>
<keyword evidence="3" id="KW-1185">Reference proteome</keyword>
<evidence type="ECO:0000259" key="1">
    <source>
        <dbReference type="Pfam" id="PF20150"/>
    </source>
</evidence>
<reference evidence="2 3" key="1">
    <citation type="submission" date="2024-02" db="EMBL/GenBank/DDBJ databases">
        <title>De novo assembly and annotation of 12 fungi associated with fruit tree decline syndrome in Ontario, Canada.</title>
        <authorList>
            <person name="Sulman M."/>
            <person name="Ellouze W."/>
            <person name="Ilyukhin E."/>
        </authorList>
    </citation>
    <scope>NUCLEOTIDE SEQUENCE [LARGE SCALE GENOMIC DNA]</scope>
    <source>
        <strain evidence="2 3">M11/M66-122</strain>
    </source>
</reference>
<dbReference type="PANTHER" id="PTHR35910">
    <property type="entry name" value="2EXR DOMAIN-CONTAINING PROTEIN"/>
    <property type="match status" value="1"/>
</dbReference>
<dbReference type="Proteomes" id="UP001320420">
    <property type="component" value="Unassembled WGS sequence"/>
</dbReference>
<feature type="domain" description="2EXR" evidence="1">
    <location>
        <begin position="19"/>
        <end position="174"/>
    </location>
</feature>
<gene>
    <name evidence="2" type="ORF">SLS62_006064</name>
</gene>
<protein>
    <recommendedName>
        <fullName evidence="1">2EXR domain-containing protein</fullName>
    </recommendedName>
</protein>
<dbReference type="InterPro" id="IPR045518">
    <property type="entry name" value="2EXR"/>
</dbReference>
<evidence type="ECO:0000313" key="2">
    <source>
        <dbReference type="EMBL" id="KAK7752098.1"/>
    </source>
</evidence>
<evidence type="ECO:0000313" key="3">
    <source>
        <dbReference type="Proteomes" id="UP001320420"/>
    </source>
</evidence>
<dbReference type="PANTHER" id="PTHR35910:SF1">
    <property type="entry name" value="2EXR DOMAIN-CONTAINING PROTEIN"/>
    <property type="match status" value="1"/>
</dbReference>
<organism evidence="2 3">
    <name type="scientific">Diatrype stigma</name>
    <dbReference type="NCBI Taxonomy" id="117547"/>
    <lineage>
        <taxon>Eukaryota</taxon>
        <taxon>Fungi</taxon>
        <taxon>Dikarya</taxon>
        <taxon>Ascomycota</taxon>
        <taxon>Pezizomycotina</taxon>
        <taxon>Sordariomycetes</taxon>
        <taxon>Xylariomycetidae</taxon>
        <taxon>Xylariales</taxon>
        <taxon>Diatrypaceae</taxon>
        <taxon>Diatrype</taxon>
    </lineage>
</organism>